<accession>A0A8S5RYF0</accession>
<proteinExistence type="predicted"/>
<evidence type="ECO:0000313" key="1">
    <source>
        <dbReference type="EMBL" id="DAF43599.1"/>
    </source>
</evidence>
<protein>
    <submittedName>
        <fullName evidence="1">Uncharacterized protein</fullName>
    </submittedName>
</protein>
<name>A0A8S5RYF0_9CAUD</name>
<reference evidence="1" key="1">
    <citation type="journal article" date="2021" name="Proc. Natl. Acad. Sci. U.S.A.">
        <title>A Catalog of Tens of Thousands of Viruses from Human Metagenomes Reveals Hidden Associations with Chronic Diseases.</title>
        <authorList>
            <person name="Tisza M.J."/>
            <person name="Buck C.B."/>
        </authorList>
    </citation>
    <scope>NUCLEOTIDE SEQUENCE</scope>
    <source>
        <strain evidence="1">CtWdm1</strain>
    </source>
</reference>
<dbReference type="EMBL" id="BK032509">
    <property type="protein sequence ID" value="DAF43599.1"/>
    <property type="molecule type" value="Genomic_DNA"/>
</dbReference>
<organism evidence="1">
    <name type="scientific">Siphoviridae sp. ctWdm1</name>
    <dbReference type="NCBI Taxonomy" id="2827883"/>
    <lineage>
        <taxon>Viruses</taxon>
        <taxon>Duplodnaviria</taxon>
        <taxon>Heunggongvirae</taxon>
        <taxon>Uroviricota</taxon>
        <taxon>Caudoviricetes</taxon>
    </lineage>
</organism>
<sequence length="77" mass="9040">MTIIENDMSNVIQLLNDKVEEYKNIFGRNSLDYVIICDPRLMDVDNFNSGIKKLEEAIKNNKPIEPIPKEIWENLIF</sequence>